<comment type="subcellular location">
    <subcellularLocation>
        <location evidence="1">Fimbrium</location>
    </subcellularLocation>
</comment>
<comment type="caution">
    <text evidence="5">The sequence shown here is derived from an EMBL/GenBank/DDBJ whole genome shotgun (WGS) entry which is preliminary data.</text>
</comment>
<evidence type="ECO:0000256" key="2">
    <source>
        <dbReference type="ARBA" id="ARBA00022729"/>
    </source>
</evidence>
<name>A0A0B0VKA7_ECOLX</name>
<dbReference type="Proteomes" id="UP000037564">
    <property type="component" value="Unassembled WGS sequence"/>
</dbReference>
<dbReference type="RefSeq" id="WP_040091216.1">
    <property type="nucleotide sequence ID" value="NZ_BFZV01000008.1"/>
</dbReference>
<dbReference type="InterPro" id="IPR003467">
    <property type="entry name" value="Fimbrial_K88_FaeH"/>
</dbReference>
<protein>
    <submittedName>
        <fullName evidence="5">F41 fimbrial protein</fullName>
    </submittedName>
</protein>
<sequence>MKKTLITLAVAAAAAVSGSVMAADWTEGQPGDIIIGGEITSSSVKWLWKTGDGLSSLSNTTNEIVQRKLNISVPTDELFLAAKMSDGVQGVFAGNTLIPKIEMASYDGSVIIPSFTSNTAMDIAVKVKNSGDNTELGTLSIPLSFGAAVATIFDGDTTDSAVADITGGSAGTVFEGLVNPGSVTDQNIAYKWNGLSKAEMAGYVEKLMPGQSASTSYTGYHNWNELTHDNYTSANKASYLSYGSGVSAGSTLVMDLNKDVAGRLEWVAPVTITVTYS</sequence>
<dbReference type="EMBL" id="LGZN01000013">
    <property type="protein sequence ID" value="KNF71174.1"/>
    <property type="molecule type" value="Genomic_DNA"/>
</dbReference>
<evidence type="ECO:0000313" key="5">
    <source>
        <dbReference type="EMBL" id="KNF71174.1"/>
    </source>
</evidence>
<evidence type="ECO:0000256" key="1">
    <source>
        <dbReference type="ARBA" id="ARBA00004561"/>
    </source>
</evidence>
<accession>A0A0B0VKA7</accession>
<keyword evidence="2" id="KW-0732">Signal</keyword>
<keyword evidence="3" id="KW-0281">Fimbrium</keyword>
<evidence type="ECO:0000256" key="4">
    <source>
        <dbReference type="ARBA" id="ARBA00049989"/>
    </source>
</evidence>
<dbReference type="AlphaFoldDB" id="A0A0B0VKA7"/>
<evidence type="ECO:0000313" key="6">
    <source>
        <dbReference type="Proteomes" id="UP000037564"/>
    </source>
</evidence>
<gene>
    <name evidence="5" type="ORF">WR15_04810</name>
</gene>
<dbReference type="GO" id="GO:0007155">
    <property type="term" value="P:cell adhesion"/>
    <property type="evidence" value="ECO:0007669"/>
    <property type="project" value="InterPro"/>
</dbReference>
<proteinExistence type="inferred from homology"/>
<reference evidence="5 6" key="1">
    <citation type="submission" date="2015-07" db="EMBL/GenBank/DDBJ databases">
        <title>Genome sequences of 64 non-O157:H7 Shiga toxin-producing Escherichia coli strains.</title>
        <authorList>
            <person name="Gonzalez-Escalona N."/>
            <person name="Toro M."/>
            <person name="Timme R."/>
            <person name="Payne J."/>
        </authorList>
    </citation>
    <scope>NUCLEOTIDE SEQUENCE [LARGE SCALE GENOMIC DNA]</scope>
    <source>
        <strain evidence="5 6">CFSAN026843</strain>
    </source>
</reference>
<evidence type="ECO:0000256" key="3">
    <source>
        <dbReference type="ARBA" id="ARBA00023263"/>
    </source>
</evidence>
<organism evidence="5 6">
    <name type="scientific">Escherichia coli</name>
    <dbReference type="NCBI Taxonomy" id="562"/>
    <lineage>
        <taxon>Bacteria</taxon>
        <taxon>Pseudomonadati</taxon>
        <taxon>Pseudomonadota</taxon>
        <taxon>Gammaproteobacteria</taxon>
        <taxon>Enterobacterales</taxon>
        <taxon>Enterobacteriaceae</taxon>
        <taxon>Escherichia</taxon>
    </lineage>
</organism>
<dbReference type="PATRIC" id="fig|562.7396.peg.727"/>
<comment type="similarity">
    <text evidence="4">Belongs to the fimbrial K88 protein family.</text>
</comment>
<dbReference type="GO" id="GO:0009289">
    <property type="term" value="C:pilus"/>
    <property type="evidence" value="ECO:0007669"/>
    <property type="project" value="UniProtKB-SubCell"/>
</dbReference>
<dbReference type="Pfam" id="PF02432">
    <property type="entry name" value="Fimbrial_K88"/>
    <property type="match status" value="1"/>
</dbReference>